<dbReference type="GO" id="GO:0031012">
    <property type="term" value="C:extracellular matrix"/>
    <property type="evidence" value="ECO:0007669"/>
    <property type="project" value="TreeGrafter"/>
</dbReference>
<keyword evidence="2" id="KW-1185">Reference proteome</keyword>
<dbReference type="GO" id="GO:0061343">
    <property type="term" value="P:cell adhesion involved in heart morphogenesis"/>
    <property type="evidence" value="ECO:0007669"/>
    <property type="project" value="TreeGrafter"/>
</dbReference>
<dbReference type="GO" id="GO:0007508">
    <property type="term" value="P:larval heart development"/>
    <property type="evidence" value="ECO:0007669"/>
    <property type="project" value="TreeGrafter"/>
</dbReference>
<dbReference type="EMBL" id="JAUNZN010000007">
    <property type="protein sequence ID" value="KAK4818776.1"/>
    <property type="molecule type" value="Genomic_DNA"/>
</dbReference>
<accession>A0AAN7S412</accession>
<name>A0AAN7S412_MYCAM</name>
<protein>
    <submittedName>
        <fullName evidence="1">Uncharacterized protein</fullName>
    </submittedName>
</protein>
<evidence type="ECO:0000313" key="1">
    <source>
        <dbReference type="EMBL" id="KAK4818776.1"/>
    </source>
</evidence>
<sequence length="112" mass="12559">MAPDGMPQKELKVLANVIARVTSILFERSQPSGETPNDWKKANIANITPIFKKNKNNLGKYKIMGQILLKDMSKHMEDKKVSGNSQHRLTKGKLHLINLIHTVLIQKATDTG</sequence>
<dbReference type="PANTHER" id="PTHR33395:SF22">
    <property type="entry name" value="REVERSE TRANSCRIPTASE DOMAIN-CONTAINING PROTEIN"/>
    <property type="match status" value="1"/>
</dbReference>
<dbReference type="PANTHER" id="PTHR33395">
    <property type="entry name" value="TRANSCRIPTASE, PUTATIVE-RELATED-RELATED"/>
    <property type="match status" value="1"/>
</dbReference>
<evidence type="ECO:0000313" key="2">
    <source>
        <dbReference type="Proteomes" id="UP001333110"/>
    </source>
</evidence>
<reference evidence="1 2" key="1">
    <citation type="journal article" date="2023" name="J. Hered.">
        <title>Chromosome-level genome of the wood stork (Mycteria americana) provides insight into avian chromosome evolution.</title>
        <authorList>
            <person name="Flamio R. Jr."/>
            <person name="Ramstad K.M."/>
        </authorList>
    </citation>
    <scope>NUCLEOTIDE SEQUENCE [LARGE SCALE GENOMIC DNA]</scope>
    <source>
        <strain evidence="1">JAX WOST 10</strain>
    </source>
</reference>
<organism evidence="1 2">
    <name type="scientific">Mycteria americana</name>
    <name type="common">Wood stork</name>
    <dbReference type="NCBI Taxonomy" id="33587"/>
    <lineage>
        <taxon>Eukaryota</taxon>
        <taxon>Metazoa</taxon>
        <taxon>Chordata</taxon>
        <taxon>Craniata</taxon>
        <taxon>Vertebrata</taxon>
        <taxon>Euteleostomi</taxon>
        <taxon>Archelosauria</taxon>
        <taxon>Archosauria</taxon>
        <taxon>Dinosauria</taxon>
        <taxon>Saurischia</taxon>
        <taxon>Theropoda</taxon>
        <taxon>Coelurosauria</taxon>
        <taxon>Aves</taxon>
        <taxon>Neognathae</taxon>
        <taxon>Neoaves</taxon>
        <taxon>Aequornithes</taxon>
        <taxon>Ciconiiformes</taxon>
        <taxon>Ciconiidae</taxon>
        <taxon>Mycteria</taxon>
    </lineage>
</organism>
<dbReference type="Proteomes" id="UP001333110">
    <property type="component" value="Unassembled WGS sequence"/>
</dbReference>
<proteinExistence type="predicted"/>
<comment type="caution">
    <text evidence="1">The sequence shown here is derived from an EMBL/GenBank/DDBJ whole genome shotgun (WGS) entry which is preliminary data.</text>
</comment>
<gene>
    <name evidence="1" type="ORF">QYF61_019122</name>
</gene>
<dbReference type="AlphaFoldDB" id="A0AAN7S412"/>